<organism evidence="1 2">
    <name type="scientific">Cronartium quercuum f. sp. fusiforme G11</name>
    <dbReference type="NCBI Taxonomy" id="708437"/>
    <lineage>
        <taxon>Eukaryota</taxon>
        <taxon>Fungi</taxon>
        <taxon>Dikarya</taxon>
        <taxon>Basidiomycota</taxon>
        <taxon>Pucciniomycotina</taxon>
        <taxon>Pucciniomycetes</taxon>
        <taxon>Pucciniales</taxon>
        <taxon>Coleosporiaceae</taxon>
        <taxon>Cronartium</taxon>
    </lineage>
</organism>
<reference evidence="1" key="1">
    <citation type="submission" date="2013-11" db="EMBL/GenBank/DDBJ databases">
        <title>Genome sequence of the fusiform rust pathogen reveals effectors for host alternation and coevolution with pine.</title>
        <authorList>
            <consortium name="DOE Joint Genome Institute"/>
            <person name="Smith K."/>
            <person name="Pendleton A."/>
            <person name="Kubisiak T."/>
            <person name="Anderson C."/>
            <person name="Salamov A."/>
            <person name="Aerts A."/>
            <person name="Riley R."/>
            <person name="Clum A."/>
            <person name="Lindquist E."/>
            <person name="Ence D."/>
            <person name="Campbell M."/>
            <person name="Kronenberg Z."/>
            <person name="Feau N."/>
            <person name="Dhillon B."/>
            <person name="Hamelin R."/>
            <person name="Burleigh J."/>
            <person name="Smith J."/>
            <person name="Yandell M."/>
            <person name="Nelson C."/>
            <person name="Grigoriev I."/>
            <person name="Davis J."/>
        </authorList>
    </citation>
    <scope>NUCLEOTIDE SEQUENCE</scope>
    <source>
        <strain evidence="1">G11</strain>
    </source>
</reference>
<accession>A0A9P6THJ9</accession>
<comment type="caution">
    <text evidence="1">The sequence shown here is derived from an EMBL/GenBank/DDBJ whole genome shotgun (WGS) entry which is preliminary data.</text>
</comment>
<protein>
    <submittedName>
        <fullName evidence="1">Uncharacterized protein</fullName>
    </submittedName>
</protein>
<dbReference type="AlphaFoldDB" id="A0A9P6THJ9"/>
<evidence type="ECO:0000313" key="1">
    <source>
        <dbReference type="EMBL" id="KAG0150848.1"/>
    </source>
</evidence>
<gene>
    <name evidence="1" type="ORF">CROQUDRAFT_103962</name>
</gene>
<evidence type="ECO:0000313" key="2">
    <source>
        <dbReference type="Proteomes" id="UP000886653"/>
    </source>
</evidence>
<proteinExistence type="predicted"/>
<sequence length="95" mass="10907">MKKGFSQSGQFIWVAFLTFHAPIEVSQRLEFIFVIKGVSKLNQNSIDFLGADSQRGVELDLARLTLIYKFEIPTRRFDLDLQNVPGVRVTFQKSL</sequence>
<dbReference type="EMBL" id="MU167216">
    <property type="protein sequence ID" value="KAG0150848.1"/>
    <property type="molecule type" value="Genomic_DNA"/>
</dbReference>
<dbReference type="Proteomes" id="UP000886653">
    <property type="component" value="Unassembled WGS sequence"/>
</dbReference>
<name>A0A9P6THJ9_9BASI</name>
<keyword evidence="2" id="KW-1185">Reference proteome</keyword>